<evidence type="ECO:0000313" key="1">
    <source>
        <dbReference type="EMBL" id="KAI8564101.1"/>
    </source>
</evidence>
<accession>A0ACC0PEV4</accession>
<organism evidence="1 2">
    <name type="scientific">Rhododendron molle</name>
    <name type="common">Chinese azalea</name>
    <name type="synonym">Azalea mollis</name>
    <dbReference type="NCBI Taxonomy" id="49168"/>
    <lineage>
        <taxon>Eukaryota</taxon>
        <taxon>Viridiplantae</taxon>
        <taxon>Streptophyta</taxon>
        <taxon>Embryophyta</taxon>
        <taxon>Tracheophyta</taxon>
        <taxon>Spermatophyta</taxon>
        <taxon>Magnoliopsida</taxon>
        <taxon>eudicotyledons</taxon>
        <taxon>Gunneridae</taxon>
        <taxon>Pentapetalae</taxon>
        <taxon>asterids</taxon>
        <taxon>Ericales</taxon>
        <taxon>Ericaceae</taxon>
        <taxon>Ericoideae</taxon>
        <taxon>Rhodoreae</taxon>
        <taxon>Rhododendron</taxon>
    </lineage>
</organism>
<proteinExistence type="predicted"/>
<dbReference type="Proteomes" id="UP001062846">
    <property type="component" value="Chromosome 3"/>
</dbReference>
<protein>
    <submittedName>
        <fullName evidence="1">Uncharacterized protein</fullName>
    </submittedName>
</protein>
<gene>
    <name evidence="1" type="ORF">RHMOL_Rhmol03G0156200</name>
</gene>
<evidence type="ECO:0000313" key="2">
    <source>
        <dbReference type="Proteomes" id="UP001062846"/>
    </source>
</evidence>
<sequence>METISQRRKSMETICVFYVISPMDSSNFPKGPQPFAEKSNLFCQALEFSSFLANWCRLGFECCLKHQLAAYGSIFIFWYSRVLSLSYSRRRIKALFGHIAPAEASSQFRESSQGGHTAEMLNLLSVLHADSFTPRLYIAAATDNMSLRKARLFENSVIDKIMFTAVPSGSNCCYVSIVAFQTDFAFLSCIGSSIFCFGSSFGFFWIMATMVGHLYTCGMFQKQDCIVLSIHASALFWLSSNVAATALLD</sequence>
<name>A0ACC0PEV4_RHOML</name>
<reference evidence="1" key="1">
    <citation type="submission" date="2022-02" db="EMBL/GenBank/DDBJ databases">
        <title>Plant Genome Project.</title>
        <authorList>
            <person name="Zhang R.-G."/>
        </authorList>
    </citation>
    <scope>NUCLEOTIDE SEQUENCE</scope>
    <source>
        <strain evidence="1">AT1</strain>
    </source>
</reference>
<dbReference type="EMBL" id="CM046390">
    <property type="protein sequence ID" value="KAI8564101.1"/>
    <property type="molecule type" value="Genomic_DNA"/>
</dbReference>
<keyword evidence="2" id="KW-1185">Reference proteome</keyword>
<comment type="caution">
    <text evidence="1">The sequence shown here is derived from an EMBL/GenBank/DDBJ whole genome shotgun (WGS) entry which is preliminary data.</text>
</comment>